<reference evidence="4 5" key="1">
    <citation type="submission" date="2019-02" db="EMBL/GenBank/DDBJ databases">
        <title>Deep-cultivation of Planctomycetes and their phenomic and genomic characterization uncovers novel biology.</title>
        <authorList>
            <person name="Wiegand S."/>
            <person name="Jogler M."/>
            <person name="Boedeker C."/>
            <person name="Pinto D."/>
            <person name="Vollmers J."/>
            <person name="Rivas-Marin E."/>
            <person name="Kohn T."/>
            <person name="Peeters S.H."/>
            <person name="Heuer A."/>
            <person name="Rast P."/>
            <person name="Oberbeckmann S."/>
            <person name="Bunk B."/>
            <person name="Jeske O."/>
            <person name="Meyerdierks A."/>
            <person name="Storesund J.E."/>
            <person name="Kallscheuer N."/>
            <person name="Luecker S."/>
            <person name="Lage O.M."/>
            <person name="Pohl T."/>
            <person name="Merkel B.J."/>
            <person name="Hornburger P."/>
            <person name="Mueller R.-W."/>
            <person name="Bruemmer F."/>
            <person name="Labrenz M."/>
            <person name="Spormann A.M."/>
            <person name="Op den Camp H."/>
            <person name="Overmann J."/>
            <person name="Amann R."/>
            <person name="Jetten M.S.M."/>
            <person name="Mascher T."/>
            <person name="Medema M.H."/>
            <person name="Devos D.P."/>
            <person name="Kaster A.-K."/>
            <person name="Ovreas L."/>
            <person name="Rohde M."/>
            <person name="Galperin M.Y."/>
            <person name="Jogler C."/>
        </authorList>
    </citation>
    <scope>NUCLEOTIDE SEQUENCE [LARGE SCALE GENOMIC DNA]</scope>
    <source>
        <strain evidence="4 5">Pan44</strain>
    </source>
</reference>
<dbReference type="AlphaFoldDB" id="A0A517SK19"/>
<dbReference type="InterPro" id="IPR028098">
    <property type="entry name" value="Glyco_trans_4-like_N"/>
</dbReference>
<dbReference type="GO" id="GO:0102335">
    <property type="term" value="F:N,N'-diacetylbacillosaminyl-diphospho-undecaprenol alpha-1,3-N-acetylgalactosaminyltransferase activity"/>
    <property type="evidence" value="ECO:0007669"/>
    <property type="project" value="UniProtKB-EC"/>
</dbReference>
<proteinExistence type="predicted"/>
<dbReference type="Gene3D" id="3.40.50.2000">
    <property type="entry name" value="Glycogen Phosphorylase B"/>
    <property type="match status" value="2"/>
</dbReference>
<accession>A0A517SK19</accession>
<evidence type="ECO:0000256" key="1">
    <source>
        <dbReference type="ARBA" id="ARBA00022676"/>
    </source>
</evidence>
<dbReference type="Pfam" id="PF13439">
    <property type="entry name" value="Glyco_transf_4"/>
    <property type="match status" value="1"/>
</dbReference>
<sequence length="381" mass="40867">MHVCHLITGLGIGGTPVMLAKLVEALHPRVRFTVIGMTGDEGCAPRLRAMGVPVHTLGMNRGRPHPKALWRLCSLLRSDRPDVLQTWLYHADLMGLLAAKAVAGCPVVWNVRHATLTPGLDSRSTLLAARASAKLSSRGPSAIVVNSQTGLDVHVAAGYAATRMRLIPNGFDLSRFRPDDDARSALRQSLGLAASTPLIGLMSRYSTLKGQPTFVDAMNRLHAASPDAHFVLCGTDITPANAPLQSLVQSTACADRFHLLGERRDIAEIQASLDIAVSASTSEAFSNSIGEALACGVPVVTTNVGDSASLVGDAGRVVDIGDARAMAAACLNILQRTPEDRKELSRRARRRMEEHYEIGVIARRYHELWMSVIKASGRRAA</sequence>
<organism evidence="4 5">
    <name type="scientific">Caulifigura coniformis</name>
    <dbReference type="NCBI Taxonomy" id="2527983"/>
    <lineage>
        <taxon>Bacteria</taxon>
        <taxon>Pseudomonadati</taxon>
        <taxon>Planctomycetota</taxon>
        <taxon>Planctomycetia</taxon>
        <taxon>Planctomycetales</taxon>
        <taxon>Planctomycetaceae</taxon>
        <taxon>Caulifigura</taxon>
    </lineage>
</organism>
<dbReference type="KEGG" id="ccos:Pan44_45290"/>
<dbReference type="EMBL" id="CP036271">
    <property type="protein sequence ID" value="QDT56475.1"/>
    <property type="molecule type" value="Genomic_DNA"/>
</dbReference>
<keyword evidence="2 4" id="KW-0808">Transferase</keyword>
<dbReference type="PANTHER" id="PTHR12526:SF510">
    <property type="entry name" value="D-INOSITOL 3-PHOSPHATE GLYCOSYLTRANSFERASE"/>
    <property type="match status" value="1"/>
</dbReference>
<evidence type="ECO:0000313" key="4">
    <source>
        <dbReference type="EMBL" id="QDT56475.1"/>
    </source>
</evidence>
<name>A0A517SK19_9PLAN</name>
<protein>
    <submittedName>
        <fullName evidence="4">N, N'-diacetylbacillosaminyl-diphospho-undecaprenol alpha-1,3-N-acetylgalactosaminyltransferase</fullName>
        <ecNumber evidence="4">2.4.1.290</ecNumber>
    </submittedName>
</protein>
<evidence type="ECO:0000313" key="5">
    <source>
        <dbReference type="Proteomes" id="UP000315700"/>
    </source>
</evidence>
<dbReference type="SUPFAM" id="SSF53756">
    <property type="entry name" value="UDP-Glycosyltransferase/glycogen phosphorylase"/>
    <property type="match status" value="1"/>
</dbReference>
<keyword evidence="1 4" id="KW-0328">Glycosyltransferase</keyword>
<gene>
    <name evidence="4" type="primary">pglA_2</name>
    <name evidence="4" type="ORF">Pan44_45290</name>
</gene>
<keyword evidence="5" id="KW-1185">Reference proteome</keyword>
<dbReference type="EC" id="2.4.1.290" evidence="4"/>
<dbReference type="Proteomes" id="UP000315700">
    <property type="component" value="Chromosome"/>
</dbReference>
<feature type="domain" description="Glycosyltransferase subfamily 4-like N-terminal" evidence="3">
    <location>
        <begin position="12"/>
        <end position="175"/>
    </location>
</feature>
<evidence type="ECO:0000256" key="2">
    <source>
        <dbReference type="ARBA" id="ARBA00022679"/>
    </source>
</evidence>
<evidence type="ECO:0000259" key="3">
    <source>
        <dbReference type="Pfam" id="PF13439"/>
    </source>
</evidence>
<dbReference type="RefSeq" id="WP_145033947.1">
    <property type="nucleotide sequence ID" value="NZ_CP036271.1"/>
</dbReference>
<dbReference type="Pfam" id="PF13692">
    <property type="entry name" value="Glyco_trans_1_4"/>
    <property type="match status" value="1"/>
</dbReference>
<dbReference type="InParanoid" id="A0A517SK19"/>
<dbReference type="OrthoDB" id="9775208at2"/>
<dbReference type="PANTHER" id="PTHR12526">
    <property type="entry name" value="GLYCOSYLTRANSFERASE"/>
    <property type="match status" value="1"/>
</dbReference>
<dbReference type="FunCoup" id="A0A517SK19">
    <property type="interactions" value="25"/>
</dbReference>